<dbReference type="InParanoid" id="A0A409W1G8"/>
<protein>
    <submittedName>
        <fullName evidence="1">Uncharacterized protein</fullName>
    </submittedName>
</protein>
<organism evidence="1 2">
    <name type="scientific">Gymnopilus dilepis</name>
    <dbReference type="NCBI Taxonomy" id="231916"/>
    <lineage>
        <taxon>Eukaryota</taxon>
        <taxon>Fungi</taxon>
        <taxon>Dikarya</taxon>
        <taxon>Basidiomycota</taxon>
        <taxon>Agaricomycotina</taxon>
        <taxon>Agaricomycetes</taxon>
        <taxon>Agaricomycetidae</taxon>
        <taxon>Agaricales</taxon>
        <taxon>Agaricineae</taxon>
        <taxon>Hymenogastraceae</taxon>
        <taxon>Gymnopilus</taxon>
    </lineage>
</organism>
<comment type="caution">
    <text evidence="1">The sequence shown here is derived from an EMBL/GenBank/DDBJ whole genome shotgun (WGS) entry which is preliminary data.</text>
</comment>
<dbReference type="EMBL" id="NHYE01005461">
    <property type="protein sequence ID" value="PPQ72369.1"/>
    <property type="molecule type" value="Genomic_DNA"/>
</dbReference>
<evidence type="ECO:0000313" key="2">
    <source>
        <dbReference type="Proteomes" id="UP000284706"/>
    </source>
</evidence>
<dbReference type="AlphaFoldDB" id="A0A409W1G8"/>
<evidence type="ECO:0000313" key="1">
    <source>
        <dbReference type="EMBL" id="PPQ72369.1"/>
    </source>
</evidence>
<keyword evidence="2" id="KW-1185">Reference proteome</keyword>
<sequence length="142" mass="16140">MSNLIVLYHGPAARPVNPLGLDELEATHSQWTDNVSTVNDGLKNPSGRSLSNTTNSTEIIDFQKVRYLNLKDSNPCVWEGCDTWIAWDDEAKNLSDHITEQHHQSEHHQSDANGKVFCGHPTCVKKEKKCESLYWLCRHINK</sequence>
<gene>
    <name evidence="1" type="ORF">CVT26_007329</name>
</gene>
<accession>A0A409W1G8</accession>
<dbReference type="Proteomes" id="UP000284706">
    <property type="component" value="Unassembled WGS sequence"/>
</dbReference>
<name>A0A409W1G8_9AGAR</name>
<proteinExistence type="predicted"/>
<reference evidence="1 2" key="1">
    <citation type="journal article" date="2018" name="Evol. Lett.">
        <title>Horizontal gene cluster transfer increased hallucinogenic mushroom diversity.</title>
        <authorList>
            <person name="Reynolds H.T."/>
            <person name="Vijayakumar V."/>
            <person name="Gluck-Thaler E."/>
            <person name="Korotkin H.B."/>
            <person name="Matheny P.B."/>
            <person name="Slot J.C."/>
        </authorList>
    </citation>
    <scope>NUCLEOTIDE SEQUENCE [LARGE SCALE GENOMIC DNA]</scope>
    <source>
        <strain evidence="1 2">SRW20</strain>
    </source>
</reference>